<protein>
    <submittedName>
        <fullName evidence="1">Uncharacterized protein</fullName>
    </submittedName>
</protein>
<dbReference type="Proteomes" id="UP000830768">
    <property type="component" value="Chromosome 11"/>
</dbReference>
<evidence type="ECO:0000313" key="1">
    <source>
        <dbReference type="EMBL" id="UPL01997.1"/>
    </source>
</evidence>
<gene>
    <name evidence="1" type="ORF">LCI18_012931</name>
</gene>
<name>A0ACD3ZLB1_FUSSC</name>
<keyword evidence="2" id="KW-1185">Reference proteome</keyword>
<reference evidence="1" key="1">
    <citation type="submission" date="2021-11" db="EMBL/GenBank/DDBJ databases">
        <title>Fusarium solani-melongenae Genome sequencing and assembly.</title>
        <authorList>
            <person name="Xie S."/>
            <person name="Huang L."/>
            <person name="Zhang X."/>
        </authorList>
    </citation>
    <scope>NUCLEOTIDE SEQUENCE</scope>
    <source>
        <strain evidence="1">CRI 24-3</strain>
    </source>
</reference>
<dbReference type="EMBL" id="CP090039">
    <property type="protein sequence ID" value="UPL01997.1"/>
    <property type="molecule type" value="Genomic_DNA"/>
</dbReference>
<accession>A0ACD3ZLB1</accession>
<evidence type="ECO:0000313" key="2">
    <source>
        <dbReference type="Proteomes" id="UP000830768"/>
    </source>
</evidence>
<sequence length="312" mass="34929">MVKVAIAGIGGQLAQELIKVLLKGGRHEITALSRKDSPRNIPPGLSWSKVDYNDKPQLARALRGFDAVLSFILVFSDEAYQAQLNLIDAAIEAGVKRFAPSEWSVFVLDHYPMYSYKLQTRQYLEHLNRDGKVLEYSLFTPGIFMDYLGPPEKLNQKNLSYSGLFIDFEKCRAILPEYTAALVSFVAVDDLIAVVNEALELDSDWPVIGGMSGSRLTISDLVQLGETIRGEKFTVEVVSRHDLQLGKLGASWIPGSHHSGTSSQQQLTMEQMTAYTLLAIPDGHWNLSDEWNKLLPAHKFLDIETFLREAWS</sequence>
<organism evidence="1 2">
    <name type="scientific">Fusarium solani subsp. cucurbitae</name>
    <name type="common">Neocosmosporum cucurbitae</name>
    <dbReference type="NCBI Taxonomy" id="2747967"/>
    <lineage>
        <taxon>Eukaryota</taxon>
        <taxon>Fungi</taxon>
        <taxon>Dikarya</taxon>
        <taxon>Ascomycota</taxon>
        <taxon>Pezizomycotina</taxon>
        <taxon>Sordariomycetes</taxon>
        <taxon>Hypocreomycetidae</taxon>
        <taxon>Hypocreales</taxon>
        <taxon>Nectriaceae</taxon>
        <taxon>Fusarium</taxon>
        <taxon>Fusarium solani species complex</taxon>
    </lineage>
</organism>
<proteinExistence type="predicted"/>